<keyword evidence="3" id="KW-0862">Zinc</keyword>
<dbReference type="GO" id="GO:0051087">
    <property type="term" value="F:protein-folding chaperone binding"/>
    <property type="evidence" value="ECO:0007669"/>
    <property type="project" value="TreeGrafter"/>
</dbReference>
<dbReference type="InterPro" id="IPR024158">
    <property type="entry name" value="Mt_import_TIM15"/>
</dbReference>
<gene>
    <name evidence="7" type="primary">Mo00841</name>
    <name evidence="7" type="ORF">E5Q_00841</name>
</gene>
<evidence type="ECO:0000313" key="7">
    <source>
        <dbReference type="EMBL" id="GAA94193.1"/>
    </source>
</evidence>
<dbReference type="InterPro" id="IPR007853">
    <property type="entry name" value="Znf_DNL-typ"/>
</dbReference>
<dbReference type="GO" id="GO:0006457">
    <property type="term" value="P:protein folding"/>
    <property type="evidence" value="ECO:0007669"/>
    <property type="project" value="TreeGrafter"/>
</dbReference>
<dbReference type="GO" id="GO:0030150">
    <property type="term" value="P:protein import into mitochondrial matrix"/>
    <property type="evidence" value="ECO:0007669"/>
    <property type="project" value="TreeGrafter"/>
</dbReference>
<keyword evidence="8" id="KW-1185">Reference proteome</keyword>
<evidence type="ECO:0000313" key="8">
    <source>
        <dbReference type="Proteomes" id="UP000009131"/>
    </source>
</evidence>
<comment type="caution">
    <text evidence="7">The sequence shown here is derived from an EMBL/GenBank/DDBJ whole genome shotgun (WGS) entry which is preliminary data.</text>
</comment>
<dbReference type="GO" id="GO:0050821">
    <property type="term" value="P:protein stabilization"/>
    <property type="evidence" value="ECO:0007669"/>
    <property type="project" value="TreeGrafter"/>
</dbReference>
<evidence type="ECO:0000259" key="6">
    <source>
        <dbReference type="PROSITE" id="PS51501"/>
    </source>
</evidence>
<evidence type="ECO:0000256" key="4">
    <source>
        <dbReference type="PROSITE-ProRule" id="PRU00834"/>
    </source>
</evidence>
<evidence type="ECO:0000256" key="2">
    <source>
        <dbReference type="ARBA" id="ARBA00022771"/>
    </source>
</evidence>
<dbReference type="eggNOG" id="KOG3277">
    <property type="taxonomic scope" value="Eukaryota"/>
</dbReference>
<organism evidence="7 8">
    <name type="scientific">Mixia osmundae (strain CBS 9802 / IAM 14324 / JCM 22182 / KY 12970)</name>
    <dbReference type="NCBI Taxonomy" id="764103"/>
    <lineage>
        <taxon>Eukaryota</taxon>
        <taxon>Fungi</taxon>
        <taxon>Dikarya</taxon>
        <taxon>Basidiomycota</taxon>
        <taxon>Pucciniomycotina</taxon>
        <taxon>Mixiomycetes</taxon>
        <taxon>Mixiales</taxon>
        <taxon>Mixiaceae</taxon>
        <taxon>Mixia</taxon>
    </lineage>
</organism>
<dbReference type="OrthoDB" id="512667at2759"/>
<keyword evidence="1" id="KW-0479">Metal-binding</keyword>
<dbReference type="STRING" id="764103.G7DUD3"/>
<dbReference type="Pfam" id="PF05180">
    <property type="entry name" value="zf-DNL"/>
    <property type="match status" value="1"/>
</dbReference>
<proteinExistence type="predicted"/>
<reference evidence="7 8" key="1">
    <citation type="journal article" date="2011" name="J. Gen. Appl. Microbiol.">
        <title>Draft genome sequencing of the enigmatic basidiomycete Mixia osmundae.</title>
        <authorList>
            <person name="Nishida H."/>
            <person name="Nagatsuka Y."/>
            <person name="Sugiyama J."/>
        </authorList>
    </citation>
    <scope>NUCLEOTIDE SEQUENCE [LARGE SCALE GENOMIC DNA]</scope>
    <source>
        <strain evidence="8">CBS 9802 / IAM 14324 / JCM 22182 / KY 12970</strain>
    </source>
</reference>
<evidence type="ECO:0000256" key="5">
    <source>
        <dbReference type="SAM" id="MobiDB-lite"/>
    </source>
</evidence>
<dbReference type="Proteomes" id="UP000009131">
    <property type="component" value="Unassembled WGS sequence"/>
</dbReference>
<dbReference type="AlphaFoldDB" id="G7DUD3"/>
<reference evidence="7 8" key="2">
    <citation type="journal article" date="2012" name="Open Biol.">
        <title>Characteristics of nucleosomes and linker DNA regions on the genome of the basidiomycete Mixia osmundae revealed by mono- and dinucleosome mapping.</title>
        <authorList>
            <person name="Nishida H."/>
            <person name="Kondo S."/>
            <person name="Matsumoto T."/>
            <person name="Suzuki Y."/>
            <person name="Yoshikawa H."/>
            <person name="Taylor T.D."/>
            <person name="Sugiyama J."/>
        </authorList>
    </citation>
    <scope>NUCLEOTIDE SEQUENCE [LARGE SCALE GENOMIC DNA]</scope>
    <source>
        <strain evidence="8">CBS 9802 / IAM 14324 / JCM 22182 / KY 12970</strain>
    </source>
</reference>
<dbReference type="HOGENOM" id="CLU_093902_0_2_1"/>
<dbReference type="EMBL" id="BABT02000028">
    <property type="protein sequence ID" value="GAA94193.1"/>
    <property type="molecule type" value="Genomic_DNA"/>
</dbReference>
<dbReference type="RefSeq" id="XP_014569627.1">
    <property type="nucleotide sequence ID" value="XM_014714141.1"/>
</dbReference>
<evidence type="ECO:0000256" key="3">
    <source>
        <dbReference type="ARBA" id="ARBA00022833"/>
    </source>
</evidence>
<feature type="domain" description="DNL-type" evidence="6">
    <location>
        <begin position="96"/>
        <end position="200"/>
    </location>
</feature>
<dbReference type="PANTHER" id="PTHR20922">
    <property type="entry name" value="DNL-TYPE ZINC FINGER PROTEIN"/>
    <property type="match status" value="1"/>
</dbReference>
<dbReference type="InParanoid" id="G7DUD3"/>
<dbReference type="GO" id="GO:0008270">
    <property type="term" value="F:zinc ion binding"/>
    <property type="evidence" value="ECO:0007669"/>
    <property type="project" value="UniProtKB-KW"/>
</dbReference>
<evidence type="ECO:0000256" key="1">
    <source>
        <dbReference type="ARBA" id="ARBA00022723"/>
    </source>
</evidence>
<keyword evidence="2 4" id="KW-0863">Zinc-finger</keyword>
<protein>
    <recommendedName>
        <fullName evidence="6">DNL-type domain-containing protein</fullName>
    </recommendedName>
</protein>
<accession>G7DUD3</accession>
<sequence length="200" mass="22067">MATRRWQLGLGKTLWTRFCSTPSVAPLGRQTAYGDSSRLSNSTSLYNLTSPRESLPIIKGQPTDRRRQFASACTCRQSSSPRQSDESGPKGQTLGKVEPKLQITFTCTAPACTTRHRSTHQFSKRSYETGIVLIECPECHTRHLIADHLGWFSSEDLTNNGQTRTIEEILKAKGQTVTRGSVPEAGDIEILPGSTVEEAQ</sequence>
<feature type="region of interest" description="Disordered" evidence="5">
    <location>
        <begin position="74"/>
        <end position="95"/>
    </location>
</feature>
<dbReference type="PANTHER" id="PTHR20922:SF13">
    <property type="entry name" value="DNL-TYPE ZINC FINGER PROTEIN"/>
    <property type="match status" value="1"/>
</dbReference>
<dbReference type="GO" id="GO:0005739">
    <property type="term" value="C:mitochondrion"/>
    <property type="evidence" value="ECO:0007669"/>
    <property type="project" value="TreeGrafter"/>
</dbReference>
<name>G7DUD3_MIXOS</name>
<dbReference type="PROSITE" id="PS51501">
    <property type="entry name" value="ZF_DNL"/>
    <property type="match status" value="1"/>
</dbReference>